<sequence>MTIYPLLTPRASKLSYVAIKYTYHSLSPAVLPCSTVVHCGPLASIQQRHVTPPHEKTPVT</sequence>
<evidence type="ECO:0000313" key="1">
    <source>
        <dbReference type="EMBL" id="MPC09535.1"/>
    </source>
</evidence>
<dbReference type="EMBL" id="VSRR010000074">
    <property type="protein sequence ID" value="MPC09535.1"/>
    <property type="molecule type" value="Genomic_DNA"/>
</dbReference>
<protein>
    <submittedName>
        <fullName evidence="1">Uncharacterized protein</fullName>
    </submittedName>
</protein>
<organism evidence="1 2">
    <name type="scientific">Portunus trituberculatus</name>
    <name type="common">Swimming crab</name>
    <name type="synonym">Neptunus trituberculatus</name>
    <dbReference type="NCBI Taxonomy" id="210409"/>
    <lineage>
        <taxon>Eukaryota</taxon>
        <taxon>Metazoa</taxon>
        <taxon>Ecdysozoa</taxon>
        <taxon>Arthropoda</taxon>
        <taxon>Crustacea</taxon>
        <taxon>Multicrustacea</taxon>
        <taxon>Malacostraca</taxon>
        <taxon>Eumalacostraca</taxon>
        <taxon>Eucarida</taxon>
        <taxon>Decapoda</taxon>
        <taxon>Pleocyemata</taxon>
        <taxon>Brachyura</taxon>
        <taxon>Eubrachyura</taxon>
        <taxon>Portunoidea</taxon>
        <taxon>Portunidae</taxon>
        <taxon>Portuninae</taxon>
        <taxon>Portunus</taxon>
    </lineage>
</organism>
<comment type="caution">
    <text evidence="1">The sequence shown here is derived from an EMBL/GenBank/DDBJ whole genome shotgun (WGS) entry which is preliminary data.</text>
</comment>
<gene>
    <name evidence="1" type="ORF">E2C01_002149</name>
</gene>
<accession>A0A5B7CJT4</accession>
<keyword evidence="2" id="KW-1185">Reference proteome</keyword>
<reference evidence="1 2" key="1">
    <citation type="submission" date="2019-05" db="EMBL/GenBank/DDBJ databases">
        <title>Another draft genome of Portunus trituberculatus and its Hox gene families provides insights of decapod evolution.</title>
        <authorList>
            <person name="Jeong J.-H."/>
            <person name="Song I."/>
            <person name="Kim S."/>
            <person name="Choi T."/>
            <person name="Kim D."/>
            <person name="Ryu S."/>
            <person name="Kim W."/>
        </authorList>
    </citation>
    <scope>NUCLEOTIDE SEQUENCE [LARGE SCALE GENOMIC DNA]</scope>
    <source>
        <tissue evidence="1">Muscle</tissue>
    </source>
</reference>
<dbReference type="AlphaFoldDB" id="A0A5B7CJT4"/>
<dbReference type="Proteomes" id="UP000324222">
    <property type="component" value="Unassembled WGS sequence"/>
</dbReference>
<evidence type="ECO:0000313" key="2">
    <source>
        <dbReference type="Proteomes" id="UP000324222"/>
    </source>
</evidence>
<proteinExistence type="predicted"/>
<name>A0A5B7CJT4_PORTR</name>